<evidence type="ECO:0000256" key="3">
    <source>
        <dbReference type="ARBA" id="ARBA00022806"/>
    </source>
</evidence>
<dbReference type="GO" id="GO:0005524">
    <property type="term" value="F:ATP binding"/>
    <property type="evidence" value="ECO:0007669"/>
    <property type="project" value="UniProtKB-KW"/>
</dbReference>
<dbReference type="AlphaFoldDB" id="A0A151HM39"/>
<accession>A0A151HM39</accession>
<feature type="domain" description="DEAD-box helicase OB fold" evidence="5">
    <location>
        <begin position="91"/>
        <end position="169"/>
    </location>
</feature>
<comment type="caution">
    <text evidence="6">The sequence shown here is derived from an EMBL/GenBank/DDBJ whole genome shotgun (WGS) entry which is preliminary data.</text>
</comment>
<dbReference type="Proteomes" id="UP000075225">
    <property type="component" value="Unassembled WGS sequence"/>
</dbReference>
<evidence type="ECO:0000256" key="4">
    <source>
        <dbReference type="ARBA" id="ARBA00022840"/>
    </source>
</evidence>
<evidence type="ECO:0000259" key="5">
    <source>
        <dbReference type="Pfam" id="PF07717"/>
    </source>
</evidence>
<sequence>MYVFVNVHIQLSDERVWAWNAAAFLEKQRDEEGGRVLQGGISVRPRFCAWMFRMFRLQAMTKAREVRAQLLDIMEQQGIPDVSCGTDWDVIRKSICAGYFHNAAKLRGIGEYVNLRSSIPCHLHPTSALYGAGHTPDYVVYHEVVLTTKEYMRNVTSVEAAWLAELGPMYFALRRMGEGGRQARERDEDENRKAESLFQQQIQKAAEHQQAQAEAAKAAAREAQQFAVAMAGRRKRTVGSSQRLIC</sequence>
<dbReference type="GO" id="GO:0004386">
    <property type="term" value="F:helicase activity"/>
    <property type="evidence" value="ECO:0007669"/>
    <property type="project" value="UniProtKB-KW"/>
</dbReference>
<reference evidence="7" key="1">
    <citation type="submission" date="2016-03" db="EMBL/GenBank/DDBJ databases">
        <authorList>
            <person name="Sibley D."/>
            <person name="Venepally P."/>
            <person name="Karamycheva S."/>
            <person name="Hadjithomas M."/>
            <person name="Khan A."/>
            <person name="Brunk B."/>
            <person name="Roos D."/>
            <person name="Caler E."/>
            <person name="Lorenzi H."/>
        </authorList>
    </citation>
    <scope>NUCLEOTIDE SEQUENCE [LARGE SCALE GENOMIC DNA]</scope>
    <source>
        <strain evidence="7">TgCatPRC2</strain>
    </source>
</reference>
<dbReference type="InterPro" id="IPR011709">
    <property type="entry name" value="DEAD-box_helicase_OB_fold"/>
</dbReference>
<protein>
    <submittedName>
        <fullName evidence="6">Helicase associated domain (Ha2) protein</fullName>
    </submittedName>
</protein>
<evidence type="ECO:0000313" key="6">
    <source>
        <dbReference type="EMBL" id="KYK70406.1"/>
    </source>
</evidence>
<organism evidence="6 7">
    <name type="scientific">Toxoplasma gondii TgCatPRC2</name>
    <dbReference type="NCBI Taxonomy" id="1130821"/>
    <lineage>
        <taxon>Eukaryota</taxon>
        <taxon>Sar</taxon>
        <taxon>Alveolata</taxon>
        <taxon>Apicomplexa</taxon>
        <taxon>Conoidasida</taxon>
        <taxon>Coccidia</taxon>
        <taxon>Eucoccidiorida</taxon>
        <taxon>Eimeriorina</taxon>
        <taxon>Sarcocystidae</taxon>
        <taxon>Toxoplasma</taxon>
    </lineage>
</organism>
<dbReference type="GO" id="GO:0016787">
    <property type="term" value="F:hydrolase activity"/>
    <property type="evidence" value="ECO:0007669"/>
    <property type="project" value="UniProtKB-KW"/>
</dbReference>
<dbReference type="VEuPathDB" id="ToxoDB:TGPRC2_260200C"/>
<evidence type="ECO:0000256" key="1">
    <source>
        <dbReference type="ARBA" id="ARBA00022741"/>
    </source>
</evidence>
<dbReference type="EMBL" id="AHZP02000544">
    <property type="protein sequence ID" value="KYK70406.1"/>
    <property type="molecule type" value="Genomic_DNA"/>
</dbReference>
<keyword evidence="3" id="KW-0347">Helicase</keyword>
<keyword evidence="1" id="KW-0547">Nucleotide-binding</keyword>
<keyword evidence="4" id="KW-0067">ATP-binding</keyword>
<dbReference type="PANTHER" id="PTHR18934">
    <property type="entry name" value="ATP-DEPENDENT RNA HELICASE"/>
    <property type="match status" value="1"/>
</dbReference>
<evidence type="ECO:0000256" key="2">
    <source>
        <dbReference type="ARBA" id="ARBA00022801"/>
    </source>
</evidence>
<dbReference type="PANTHER" id="PTHR18934:SF91">
    <property type="entry name" value="PRE-MRNA-SPLICING FACTOR ATP-DEPENDENT RNA HELICASE PRP16"/>
    <property type="match status" value="1"/>
</dbReference>
<evidence type="ECO:0000313" key="7">
    <source>
        <dbReference type="Proteomes" id="UP000075225"/>
    </source>
</evidence>
<dbReference type="Pfam" id="PF07717">
    <property type="entry name" value="OB_NTP_bind"/>
    <property type="match status" value="1"/>
</dbReference>
<gene>
    <name evidence="6" type="ORF">TGPRC2_260200C</name>
</gene>
<keyword evidence="2" id="KW-0378">Hydrolase</keyword>
<name>A0A151HM39_TOXGO</name>
<dbReference type="GO" id="GO:0003723">
    <property type="term" value="F:RNA binding"/>
    <property type="evidence" value="ECO:0007669"/>
    <property type="project" value="TreeGrafter"/>
</dbReference>
<proteinExistence type="predicted"/>